<dbReference type="HOGENOM" id="CLU_1045870_0_0_1"/>
<evidence type="ECO:0000313" key="2">
    <source>
        <dbReference type="Proteomes" id="UP000054342"/>
    </source>
</evidence>
<name>A0A0D2E0P4_9EURO</name>
<dbReference type="EMBL" id="KN847323">
    <property type="protein sequence ID" value="KIW48968.1"/>
    <property type="molecule type" value="Genomic_DNA"/>
</dbReference>
<dbReference type="OrthoDB" id="4106306at2759"/>
<dbReference type="Proteomes" id="UP000054342">
    <property type="component" value="Unassembled WGS sequence"/>
</dbReference>
<proteinExistence type="predicted"/>
<evidence type="ECO:0000313" key="1">
    <source>
        <dbReference type="EMBL" id="KIW48968.1"/>
    </source>
</evidence>
<reference evidence="1 2" key="1">
    <citation type="submission" date="2015-01" db="EMBL/GenBank/DDBJ databases">
        <title>The Genome Sequence of Exophiala xenobiotica CBS118157.</title>
        <authorList>
            <consortium name="The Broad Institute Genomics Platform"/>
            <person name="Cuomo C."/>
            <person name="de Hoog S."/>
            <person name="Gorbushina A."/>
            <person name="Stielow B."/>
            <person name="Teixiera M."/>
            <person name="Abouelleil A."/>
            <person name="Chapman S.B."/>
            <person name="Priest M."/>
            <person name="Young S.K."/>
            <person name="Wortman J."/>
            <person name="Nusbaum C."/>
            <person name="Birren B."/>
        </authorList>
    </citation>
    <scope>NUCLEOTIDE SEQUENCE [LARGE SCALE GENOMIC DNA]</scope>
    <source>
        <strain evidence="1 2">CBS 118157</strain>
    </source>
</reference>
<keyword evidence="2" id="KW-1185">Reference proteome</keyword>
<sequence length="265" mass="31037">MSESAVAESAYYHTLNARPYLYPVDSRDKRLQKVVARLLELPAEIRRKIFEDAFNANRVAVTAKSGCYCFSDATGPYHAEHQWLVRADLPDQVRQEAQRVFVETAMWELHCQQAFTAFVSRMTALHTLNNVRHVRMNVFEIESQWKLNLEYFPKLLTATFSPWQKGWTIDVPEQADSELLSDVNVMDRVWRVLESKEGYGPVRDTFKQPRRYRIHFVFPIRYLLPGKTGFGSPLWQLSVWRANLDTGMIERNWREVHLVQEATLD</sequence>
<accession>A0A0D2E0P4</accession>
<dbReference type="RefSeq" id="XP_013309552.1">
    <property type="nucleotide sequence ID" value="XM_013454098.1"/>
</dbReference>
<protein>
    <submittedName>
        <fullName evidence="1">Uncharacterized protein</fullName>
    </submittedName>
</protein>
<dbReference type="GeneID" id="25332600"/>
<organism evidence="1 2">
    <name type="scientific">Exophiala xenobiotica</name>
    <dbReference type="NCBI Taxonomy" id="348802"/>
    <lineage>
        <taxon>Eukaryota</taxon>
        <taxon>Fungi</taxon>
        <taxon>Dikarya</taxon>
        <taxon>Ascomycota</taxon>
        <taxon>Pezizomycotina</taxon>
        <taxon>Eurotiomycetes</taxon>
        <taxon>Chaetothyriomycetidae</taxon>
        <taxon>Chaetothyriales</taxon>
        <taxon>Herpotrichiellaceae</taxon>
        <taxon>Exophiala</taxon>
    </lineage>
</organism>
<dbReference type="AlphaFoldDB" id="A0A0D2E0P4"/>
<gene>
    <name evidence="1" type="ORF">PV05_10692</name>
</gene>